<gene>
    <name evidence="1" type="ORF">RWD45_11605</name>
</gene>
<proteinExistence type="predicted"/>
<dbReference type="RefSeq" id="WP_320379904.1">
    <property type="nucleotide sequence ID" value="NZ_JAWDIQ010000002.1"/>
</dbReference>
<dbReference type="InterPro" id="IPR023393">
    <property type="entry name" value="START-like_dom_sf"/>
</dbReference>
<accession>A0ABU5CUJ9</accession>
<keyword evidence="2" id="KW-1185">Reference proteome</keyword>
<dbReference type="EMBL" id="JAWDIQ010000002">
    <property type="protein sequence ID" value="MDY0409088.1"/>
    <property type="molecule type" value="Genomic_DNA"/>
</dbReference>
<name>A0ABU5CUJ9_9BACI</name>
<dbReference type="Proteomes" id="UP001275315">
    <property type="component" value="Unassembled WGS sequence"/>
</dbReference>
<comment type="caution">
    <text evidence="1">The sequence shown here is derived from an EMBL/GenBank/DDBJ whole genome shotgun (WGS) entry which is preliminary data.</text>
</comment>
<dbReference type="CDD" id="cd07812">
    <property type="entry name" value="SRPBCC"/>
    <property type="match status" value="1"/>
</dbReference>
<dbReference type="SUPFAM" id="SSF55961">
    <property type="entry name" value="Bet v1-like"/>
    <property type="match status" value="1"/>
</dbReference>
<sequence length="150" mass="17089">MACSQHELVIQAPIEEVWALFSDMNRWAPLITGYKNHRIVNEQQSAWTFKGEVGKVKKTIHIKLFIKEWKKPHQIAFEFSNDKLKGNGHFKATNKQNETIILTYLQIAGKGMLGPIINPILKSLLPKTLKDLTEAIAKEVTKRQPVQATT</sequence>
<protein>
    <submittedName>
        <fullName evidence="1">SRPBCC family protein</fullName>
    </submittedName>
</protein>
<reference evidence="1 2" key="1">
    <citation type="submission" date="2023-10" db="EMBL/GenBank/DDBJ databases">
        <title>Virgibacillus soli CC-YMP-6 genome.</title>
        <authorList>
            <person name="Miliotis G."/>
            <person name="Sengupta P."/>
            <person name="Hameed A."/>
            <person name="Chuvochina M."/>
            <person name="Mcdonagh F."/>
            <person name="Simpson A.C."/>
            <person name="Singh N.K."/>
            <person name="Rekha P.D."/>
            <person name="Raman K."/>
            <person name="Hugenholtz P."/>
            <person name="Venkateswaran K."/>
        </authorList>
    </citation>
    <scope>NUCLEOTIDE SEQUENCE [LARGE SCALE GENOMIC DNA]</scope>
    <source>
        <strain evidence="1 2">CC-YMP-6</strain>
    </source>
</reference>
<dbReference type="Gene3D" id="3.30.530.20">
    <property type="match status" value="1"/>
</dbReference>
<evidence type="ECO:0000313" key="2">
    <source>
        <dbReference type="Proteomes" id="UP001275315"/>
    </source>
</evidence>
<organism evidence="1 2">
    <name type="scientific">Paracerasibacillus soli</name>
    <dbReference type="NCBI Taxonomy" id="480284"/>
    <lineage>
        <taxon>Bacteria</taxon>
        <taxon>Bacillati</taxon>
        <taxon>Bacillota</taxon>
        <taxon>Bacilli</taxon>
        <taxon>Bacillales</taxon>
        <taxon>Bacillaceae</taxon>
        <taxon>Paracerasibacillus</taxon>
    </lineage>
</organism>
<evidence type="ECO:0000313" key="1">
    <source>
        <dbReference type="EMBL" id="MDY0409088.1"/>
    </source>
</evidence>
<dbReference type="Pfam" id="PF10604">
    <property type="entry name" value="Polyketide_cyc2"/>
    <property type="match status" value="1"/>
</dbReference>
<dbReference type="InterPro" id="IPR019587">
    <property type="entry name" value="Polyketide_cyclase/dehydratase"/>
</dbReference>